<dbReference type="AlphaFoldDB" id="A0A6N2UVG2"/>
<keyword evidence="6 8" id="KW-1133">Transmembrane helix</keyword>
<proteinExistence type="inferred from homology"/>
<evidence type="ECO:0000256" key="2">
    <source>
        <dbReference type="ARBA" id="ARBA00010145"/>
    </source>
</evidence>
<dbReference type="GO" id="GO:0055085">
    <property type="term" value="P:transmembrane transport"/>
    <property type="evidence" value="ECO:0007669"/>
    <property type="project" value="InterPro"/>
</dbReference>
<sequence>MEQVILSFNTIMPLFMVGALGYVLMRVKVIDQHFVDVGSGLCFKVLLPILLFKELYTSKVLDNFNTRLVLFSLGGMVAILIGCIVLTPMVMKGSSKARIGAIAHGIYRSNFVFIGLPIMESMFGAEGTANALAVLPFAVALFNVGAVIIFTIFAPEDSGVEGVSLKKILKSIAKNPLIIALAIAAAFVITGIKLPVFLEKSIVNIGATATPMALLTLGAQLDFKAAAKNLKVSGAVTFLRLVVLPGVMVALGALVGFRGAELGLLLILYGAPSAVSGFAMAKSMKSDAALTSEITILTTFFSTLSLFLGIVAIGFIQ</sequence>
<dbReference type="InterPro" id="IPR038770">
    <property type="entry name" value="Na+/solute_symporter_sf"/>
</dbReference>
<keyword evidence="5 8" id="KW-0812">Transmembrane</keyword>
<dbReference type="PANTHER" id="PTHR36838">
    <property type="entry name" value="AUXIN EFFLUX CARRIER FAMILY PROTEIN"/>
    <property type="match status" value="1"/>
</dbReference>
<comment type="similarity">
    <text evidence="2">Belongs to the auxin efflux carrier (TC 2.A.69) family.</text>
</comment>
<keyword evidence="3" id="KW-0813">Transport</keyword>
<keyword evidence="7 8" id="KW-0472">Membrane</keyword>
<feature type="transmembrane region" description="Helical" evidence="8">
    <location>
        <begin position="99"/>
        <end position="119"/>
    </location>
</feature>
<gene>
    <name evidence="9" type="ORF">AULFYP135_02043</name>
</gene>
<dbReference type="Pfam" id="PF03547">
    <property type="entry name" value="Mem_trans"/>
    <property type="match status" value="1"/>
</dbReference>
<comment type="subcellular location">
    <subcellularLocation>
        <location evidence="1">Cell membrane</location>
        <topology evidence="1">Multi-pass membrane protein</topology>
    </subcellularLocation>
</comment>
<evidence type="ECO:0000256" key="4">
    <source>
        <dbReference type="ARBA" id="ARBA00022475"/>
    </source>
</evidence>
<feature type="transmembrane region" description="Helical" evidence="8">
    <location>
        <begin position="68"/>
        <end position="87"/>
    </location>
</feature>
<evidence type="ECO:0000256" key="6">
    <source>
        <dbReference type="ARBA" id="ARBA00022989"/>
    </source>
</evidence>
<protein>
    <submittedName>
        <fullName evidence="9">Membrane transport protein</fullName>
    </submittedName>
</protein>
<feature type="transmembrane region" description="Helical" evidence="8">
    <location>
        <begin position="131"/>
        <end position="154"/>
    </location>
</feature>
<dbReference type="PANTHER" id="PTHR36838:SF4">
    <property type="entry name" value="AUXIN EFFLUX CARRIER FAMILY PROTEIN"/>
    <property type="match status" value="1"/>
</dbReference>
<accession>A0A6N2UVG2</accession>
<feature type="transmembrane region" description="Helical" evidence="8">
    <location>
        <begin position="263"/>
        <end position="282"/>
    </location>
</feature>
<reference evidence="9" key="1">
    <citation type="submission" date="2019-11" db="EMBL/GenBank/DDBJ databases">
        <authorList>
            <person name="Feng L."/>
        </authorList>
    </citation>
    <scope>NUCLEOTIDE SEQUENCE</scope>
    <source>
        <strain evidence="9">AundefinedLFYP135</strain>
    </source>
</reference>
<feature type="transmembrane region" description="Helical" evidence="8">
    <location>
        <begin position="175"/>
        <end position="196"/>
    </location>
</feature>
<dbReference type="InterPro" id="IPR004776">
    <property type="entry name" value="Mem_transp_PIN-like"/>
</dbReference>
<evidence type="ECO:0000256" key="8">
    <source>
        <dbReference type="SAM" id="Phobius"/>
    </source>
</evidence>
<feature type="transmembrane region" description="Helical" evidence="8">
    <location>
        <begin position="235"/>
        <end position="257"/>
    </location>
</feature>
<dbReference type="GO" id="GO:0005886">
    <property type="term" value="C:plasma membrane"/>
    <property type="evidence" value="ECO:0007669"/>
    <property type="project" value="UniProtKB-SubCell"/>
</dbReference>
<evidence type="ECO:0000313" key="9">
    <source>
        <dbReference type="EMBL" id="VYT20772.1"/>
    </source>
</evidence>
<feature type="transmembrane region" description="Helical" evidence="8">
    <location>
        <begin position="202"/>
        <end position="223"/>
    </location>
</feature>
<evidence type="ECO:0000256" key="5">
    <source>
        <dbReference type="ARBA" id="ARBA00022692"/>
    </source>
</evidence>
<evidence type="ECO:0000256" key="1">
    <source>
        <dbReference type="ARBA" id="ARBA00004651"/>
    </source>
</evidence>
<feature type="transmembrane region" description="Helical" evidence="8">
    <location>
        <begin position="294"/>
        <end position="316"/>
    </location>
</feature>
<evidence type="ECO:0000256" key="3">
    <source>
        <dbReference type="ARBA" id="ARBA00022448"/>
    </source>
</evidence>
<name>A0A6N2UVG2_9FIRM</name>
<feature type="transmembrane region" description="Helical" evidence="8">
    <location>
        <begin position="37"/>
        <end position="56"/>
    </location>
</feature>
<dbReference type="Gene3D" id="1.20.1530.20">
    <property type="match status" value="1"/>
</dbReference>
<keyword evidence="4" id="KW-1003">Cell membrane</keyword>
<organism evidence="9">
    <name type="scientific">uncultured Anaerotruncus sp</name>
    <dbReference type="NCBI Taxonomy" id="905011"/>
    <lineage>
        <taxon>Bacteria</taxon>
        <taxon>Bacillati</taxon>
        <taxon>Bacillota</taxon>
        <taxon>Clostridia</taxon>
        <taxon>Eubacteriales</taxon>
        <taxon>Oscillospiraceae</taxon>
        <taxon>Anaerotruncus</taxon>
        <taxon>environmental samples</taxon>
    </lineage>
</organism>
<evidence type="ECO:0000256" key="7">
    <source>
        <dbReference type="ARBA" id="ARBA00023136"/>
    </source>
</evidence>
<feature type="transmembrane region" description="Helical" evidence="8">
    <location>
        <begin position="6"/>
        <end position="25"/>
    </location>
</feature>
<dbReference type="EMBL" id="CACRSL010000004">
    <property type="protein sequence ID" value="VYT20772.1"/>
    <property type="molecule type" value="Genomic_DNA"/>
</dbReference>